<dbReference type="AlphaFoldDB" id="A0ABD0VBC1"/>
<keyword evidence="2" id="KW-1185">Reference proteome</keyword>
<protein>
    <submittedName>
        <fullName evidence="1">Uncharacterized protein</fullName>
    </submittedName>
</protein>
<evidence type="ECO:0000313" key="2">
    <source>
        <dbReference type="Proteomes" id="UP001552299"/>
    </source>
</evidence>
<sequence length="199" mass="22024">MLRLPGVTRVYVESHGRRSFSSLDSPLEGLARELGMSLSLEHNGPFSPFPDEEDHRSFSLIQTTRALHDKIIAPLILMGLTHRKKSRNSYSKGKERFKLVKSTTRSTSASGGTRVDGRNWRKETLHSKHVIGKDGGGVIHVTRKDKSFSLDLHLLVLPWIVFLQSSGGSSSWIIFLQSSRGSSLISSSGSPKIKVFNGI</sequence>
<proteinExistence type="predicted"/>
<organism evidence="1 2">
    <name type="scientific">Dendrobium thyrsiflorum</name>
    <name type="common">Pinecone-like raceme dendrobium</name>
    <name type="synonym">Orchid</name>
    <dbReference type="NCBI Taxonomy" id="117978"/>
    <lineage>
        <taxon>Eukaryota</taxon>
        <taxon>Viridiplantae</taxon>
        <taxon>Streptophyta</taxon>
        <taxon>Embryophyta</taxon>
        <taxon>Tracheophyta</taxon>
        <taxon>Spermatophyta</taxon>
        <taxon>Magnoliopsida</taxon>
        <taxon>Liliopsida</taxon>
        <taxon>Asparagales</taxon>
        <taxon>Orchidaceae</taxon>
        <taxon>Epidendroideae</taxon>
        <taxon>Malaxideae</taxon>
        <taxon>Dendrobiinae</taxon>
        <taxon>Dendrobium</taxon>
    </lineage>
</organism>
<evidence type="ECO:0000313" key="1">
    <source>
        <dbReference type="EMBL" id="KAL0921878.1"/>
    </source>
</evidence>
<name>A0ABD0VBC1_DENTH</name>
<gene>
    <name evidence="1" type="ORF">M5K25_008992</name>
</gene>
<dbReference type="EMBL" id="JANQDX010000007">
    <property type="protein sequence ID" value="KAL0921878.1"/>
    <property type="molecule type" value="Genomic_DNA"/>
</dbReference>
<dbReference type="Proteomes" id="UP001552299">
    <property type="component" value="Unassembled WGS sequence"/>
</dbReference>
<comment type="caution">
    <text evidence="1">The sequence shown here is derived from an EMBL/GenBank/DDBJ whole genome shotgun (WGS) entry which is preliminary data.</text>
</comment>
<accession>A0ABD0VBC1</accession>
<reference evidence="1 2" key="1">
    <citation type="journal article" date="2024" name="Plant Biotechnol. J.">
        <title>Dendrobium thyrsiflorum genome and its molecular insights into genes involved in important horticultural traits.</title>
        <authorList>
            <person name="Chen B."/>
            <person name="Wang J.Y."/>
            <person name="Zheng P.J."/>
            <person name="Li K.L."/>
            <person name="Liang Y.M."/>
            <person name="Chen X.F."/>
            <person name="Zhang C."/>
            <person name="Zhao X."/>
            <person name="He X."/>
            <person name="Zhang G.Q."/>
            <person name="Liu Z.J."/>
            <person name="Xu Q."/>
        </authorList>
    </citation>
    <scope>NUCLEOTIDE SEQUENCE [LARGE SCALE GENOMIC DNA]</scope>
    <source>
        <strain evidence="1">GZMU011</strain>
    </source>
</reference>